<comment type="catalytic activity">
    <reaction evidence="3 4">
        <text>tRNA(His) + L-histidine + ATP = L-histidyl-tRNA(His) + AMP + diphosphate + H(+)</text>
        <dbReference type="Rhea" id="RHEA:17313"/>
        <dbReference type="Rhea" id="RHEA-COMP:9665"/>
        <dbReference type="Rhea" id="RHEA-COMP:9689"/>
        <dbReference type="ChEBI" id="CHEBI:15378"/>
        <dbReference type="ChEBI" id="CHEBI:30616"/>
        <dbReference type="ChEBI" id="CHEBI:33019"/>
        <dbReference type="ChEBI" id="CHEBI:57595"/>
        <dbReference type="ChEBI" id="CHEBI:78442"/>
        <dbReference type="ChEBI" id="CHEBI:78527"/>
        <dbReference type="ChEBI" id="CHEBI:456215"/>
        <dbReference type="EC" id="6.1.1.21"/>
    </reaction>
</comment>
<dbReference type="HAMAP" id="MF_00127">
    <property type="entry name" value="His_tRNA_synth"/>
    <property type="match status" value="1"/>
</dbReference>
<dbReference type="InterPro" id="IPR041715">
    <property type="entry name" value="HisRS-like_core"/>
</dbReference>
<evidence type="ECO:0000256" key="5">
    <source>
        <dbReference type="PIRSR" id="PIRSR001549-1"/>
    </source>
</evidence>
<evidence type="ECO:0000259" key="6">
    <source>
        <dbReference type="PROSITE" id="PS50862"/>
    </source>
</evidence>
<dbReference type="Pfam" id="PF13393">
    <property type="entry name" value="tRNA-synt_His"/>
    <property type="match status" value="1"/>
</dbReference>
<dbReference type="RefSeq" id="WP_013143761.1">
    <property type="nucleotide sequence ID" value="NC_014205.1"/>
</dbReference>
<dbReference type="GO" id="GO:0005524">
    <property type="term" value="F:ATP binding"/>
    <property type="evidence" value="ECO:0007669"/>
    <property type="project" value="UniProtKB-UniRule"/>
</dbReference>
<keyword evidence="8" id="KW-1185">Reference proteome</keyword>
<organism evidence="7 8">
    <name type="scientific">Staphylothermus hellenicus (strain DSM 12710 / JCM 10830 / BK20S6-10-b1 / P8)</name>
    <dbReference type="NCBI Taxonomy" id="591019"/>
    <lineage>
        <taxon>Archaea</taxon>
        <taxon>Thermoproteota</taxon>
        <taxon>Thermoprotei</taxon>
        <taxon>Desulfurococcales</taxon>
        <taxon>Desulfurococcaceae</taxon>
        <taxon>Staphylothermus</taxon>
    </lineage>
</organism>
<keyword evidence="4 7" id="KW-0030">Aminoacyl-tRNA synthetase</keyword>
<dbReference type="SUPFAM" id="SSF55681">
    <property type="entry name" value="Class II aaRS and biotin synthetases"/>
    <property type="match status" value="1"/>
</dbReference>
<gene>
    <name evidence="4" type="primary">hisS</name>
    <name evidence="7" type="ordered locus">Shell_1475</name>
</gene>
<accession>D7D9W7</accession>
<dbReference type="OrthoDB" id="8659at2157"/>
<dbReference type="AlphaFoldDB" id="D7D9W7"/>
<dbReference type="Pfam" id="PF03129">
    <property type="entry name" value="HGTP_anticodon"/>
    <property type="match status" value="1"/>
</dbReference>
<dbReference type="PROSITE" id="PS50862">
    <property type="entry name" value="AA_TRNA_LIGASE_II"/>
    <property type="match status" value="1"/>
</dbReference>
<dbReference type="GO" id="GO:0005737">
    <property type="term" value="C:cytoplasm"/>
    <property type="evidence" value="ECO:0007669"/>
    <property type="project" value="UniProtKB-SubCell"/>
</dbReference>
<dbReference type="InterPro" id="IPR015807">
    <property type="entry name" value="His-tRNA-ligase"/>
</dbReference>
<dbReference type="Proteomes" id="UP000002573">
    <property type="component" value="Chromosome"/>
</dbReference>
<sequence>MKKELIQTPRGVRDLVGIDAQLHEYLIDKFRKISMLNGFKPINTPVIEFFKLFEVKSGEEIKKSMYVFKDKAGRLLALRPEITASIVRAYLKHMQGWTKPIRLYYVGQCFRYEEPQRGRYREFWQAGLEIIGDKNINADISAAYTASKYLEEIGIKHYYLVGNVAIYRAIMSKYNLPVEEQDHVLHLIDKKIIDEALHYLKQKNEELYEIIEKLLQTPLNKLEDFLEQYREIFGEKYEQLKEEVNKLIIFINNLKEIGFNTIYDPSLVRGLAYYTGLIFEYKAAKGLDISIGGGGRYDGLTEIYGGTYEYSTGLALGLDRIMLVMKEINYNPPKPISALIIILGNTPITIGYKIQERLSSIGISSWVFTTNKLRKALSIANKENMDFAIIIGEKEYREEKLSIKDLQAKEQITINNKLLEEKLLDLLLK</sequence>
<comment type="similarity">
    <text evidence="1 4">Belongs to the class-II aminoacyl-tRNA synthetase family.</text>
</comment>
<comment type="subcellular location">
    <subcellularLocation>
        <location evidence="4">Cytoplasm</location>
    </subcellularLocation>
</comment>
<keyword evidence="4" id="KW-0963">Cytoplasm</keyword>
<name>D7D9W7_STAHD</name>
<dbReference type="EC" id="6.1.1.21" evidence="4"/>
<evidence type="ECO:0000256" key="2">
    <source>
        <dbReference type="ARBA" id="ARBA00022741"/>
    </source>
</evidence>
<evidence type="ECO:0000256" key="3">
    <source>
        <dbReference type="ARBA" id="ARBA00047639"/>
    </source>
</evidence>
<dbReference type="InterPro" id="IPR036621">
    <property type="entry name" value="Anticodon-bd_dom_sf"/>
</dbReference>
<feature type="binding site" evidence="5">
    <location>
        <position position="111"/>
    </location>
    <ligand>
        <name>L-histidine</name>
        <dbReference type="ChEBI" id="CHEBI:57595"/>
    </ligand>
</feature>
<keyword evidence="2 4" id="KW-0547">Nucleotide-binding</keyword>
<reference evidence="8" key="1">
    <citation type="submission" date="2010-05" db="EMBL/GenBank/DDBJ databases">
        <title>Complete sequence of Staphylothermus hellenicus DSM 12710.</title>
        <authorList>
            <consortium name="US DOE Joint Genome Institute"/>
            <person name="Lucas S."/>
            <person name="Copeland A."/>
            <person name="Lapidus A."/>
            <person name="Cheng J.-F."/>
            <person name="Bruce D."/>
            <person name="Goodwin L."/>
            <person name="Pitluck S."/>
            <person name="Davenport K."/>
            <person name="Detter J.C."/>
            <person name="Han C."/>
            <person name="Tapia R."/>
            <person name="Larimer F."/>
            <person name="Land M."/>
            <person name="Hauser L."/>
            <person name="Kyrpides N."/>
            <person name="Mikhailova N."/>
            <person name="Anderson I.J."/>
            <person name="Woyke T."/>
        </authorList>
    </citation>
    <scope>NUCLEOTIDE SEQUENCE [LARGE SCALE GENOMIC DNA]</scope>
    <source>
        <strain evidence="8">DSM 12710 / JCM 10830 / BK20S6-10-b1 / P8</strain>
    </source>
</reference>
<feature type="binding site" evidence="5">
    <location>
        <begin position="273"/>
        <end position="274"/>
    </location>
    <ligand>
        <name>L-histidine</name>
        <dbReference type="ChEBI" id="CHEBI:57595"/>
    </ligand>
</feature>
<evidence type="ECO:0000313" key="8">
    <source>
        <dbReference type="Proteomes" id="UP000002573"/>
    </source>
</evidence>
<dbReference type="InterPro" id="IPR004154">
    <property type="entry name" value="Anticodon-bd"/>
</dbReference>
<keyword evidence="4" id="KW-0648">Protein biosynthesis</keyword>
<evidence type="ECO:0000256" key="4">
    <source>
        <dbReference type="HAMAP-Rule" id="MF_00127"/>
    </source>
</evidence>
<keyword evidence="4 7" id="KW-0436">Ligase</keyword>
<dbReference type="PIRSF" id="PIRSF001549">
    <property type="entry name" value="His-tRNA_synth"/>
    <property type="match status" value="1"/>
</dbReference>
<reference evidence="7 8" key="2">
    <citation type="journal article" date="2011" name="Stand. Genomic Sci.">
        <title>Complete genome sequence of Staphylothermus hellenicus P8.</title>
        <authorList>
            <person name="Anderson I."/>
            <person name="Wirth R."/>
            <person name="Lucas S."/>
            <person name="Copeland A."/>
            <person name="Lapidus A."/>
            <person name="Cheng J.F."/>
            <person name="Goodwin L."/>
            <person name="Pitluck S."/>
            <person name="Davenport K."/>
            <person name="Detter J.C."/>
            <person name="Han C."/>
            <person name="Tapia R."/>
            <person name="Land M."/>
            <person name="Hauser L."/>
            <person name="Pati A."/>
            <person name="Mikhailova N."/>
            <person name="Woyke T."/>
            <person name="Klenk H.P."/>
            <person name="Kyrpides N."/>
            <person name="Ivanova N."/>
        </authorList>
    </citation>
    <scope>NUCLEOTIDE SEQUENCE [LARGE SCALE GENOMIC DNA]</scope>
    <source>
        <strain evidence="8">DSM 12710 / JCM 10830 / BK20S6-10-b1 / P8</strain>
    </source>
</reference>
<evidence type="ECO:0000256" key="1">
    <source>
        <dbReference type="ARBA" id="ARBA00008226"/>
    </source>
</evidence>
<dbReference type="Gene3D" id="3.40.50.800">
    <property type="entry name" value="Anticodon-binding domain"/>
    <property type="match status" value="1"/>
</dbReference>
<feature type="binding site" evidence="5">
    <location>
        <begin position="81"/>
        <end position="83"/>
    </location>
    <ligand>
        <name>L-histidine</name>
        <dbReference type="ChEBI" id="CHEBI:57595"/>
    </ligand>
</feature>
<dbReference type="InterPro" id="IPR004516">
    <property type="entry name" value="HisRS/HisZ"/>
</dbReference>
<dbReference type="EMBL" id="CP002051">
    <property type="protein sequence ID" value="ADI32563.1"/>
    <property type="molecule type" value="Genomic_DNA"/>
</dbReference>
<dbReference type="PANTHER" id="PTHR43707">
    <property type="entry name" value="HISTIDYL-TRNA SYNTHETASE"/>
    <property type="match status" value="1"/>
</dbReference>
<dbReference type="InterPro" id="IPR045864">
    <property type="entry name" value="aa-tRNA-synth_II/BPL/LPL"/>
</dbReference>
<dbReference type="eggNOG" id="arCOG00404">
    <property type="taxonomic scope" value="Archaea"/>
</dbReference>
<dbReference type="CDD" id="cd00773">
    <property type="entry name" value="HisRS-like_core"/>
    <property type="match status" value="1"/>
</dbReference>
<dbReference type="SUPFAM" id="SSF52954">
    <property type="entry name" value="Class II aaRS ABD-related"/>
    <property type="match status" value="1"/>
</dbReference>
<feature type="binding site" evidence="5">
    <location>
        <position position="129"/>
    </location>
    <ligand>
        <name>L-histidine</name>
        <dbReference type="ChEBI" id="CHEBI:57595"/>
    </ligand>
</feature>
<dbReference type="PANTHER" id="PTHR43707:SF1">
    <property type="entry name" value="HISTIDINE--TRNA LIGASE, MITOCHONDRIAL-RELATED"/>
    <property type="match status" value="1"/>
</dbReference>
<keyword evidence="4" id="KW-0067">ATP-binding</keyword>
<feature type="binding site" evidence="5">
    <location>
        <position position="125"/>
    </location>
    <ligand>
        <name>L-histidine</name>
        <dbReference type="ChEBI" id="CHEBI:57595"/>
    </ligand>
</feature>
<dbReference type="GO" id="GO:0004821">
    <property type="term" value="F:histidine-tRNA ligase activity"/>
    <property type="evidence" value="ECO:0007669"/>
    <property type="project" value="UniProtKB-UniRule"/>
</dbReference>
<feature type="domain" description="Aminoacyl-transfer RNA synthetases class-II family profile" evidence="6">
    <location>
        <begin position="1"/>
        <end position="333"/>
    </location>
</feature>
<protein>
    <recommendedName>
        <fullName evidence="4">Histidine--tRNA ligase</fullName>
        <ecNumber evidence="4">6.1.1.21</ecNumber>
    </recommendedName>
    <alternativeName>
        <fullName evidence="4">Histidyl-tRNA synthetase</fullName>
        <shortName evidence="4">HisRS</shortName>
    </alternativeName>
</protein>
<dbReference type="GO" id="GO:0006427">
    <property type="term" value="P:histidyl-tRNA aminoacylation"/>
    <property type="evidence" value="ECO:0007669"/>
    <property type="project" value="UniProtKB-UniRule"/>
</dbReference>
<dbReference type="NCBIfam" id="TIGR00442">
    <property type="entry name" value="hisS"/>
    <property type="match status" value="1"/>
</dbReference>
<evidence type="ECO:0000313" key="7">
    <source>
        <dbReference type="EMBL" id="ADI32563.1"/>
    </source>
</evidence>
<dbReference type="STRING" id="591019.Shell_1475"/>
<dbReference type="KEGG" id="shc:Shell_1475"/>
<dbReference type="InterPro" id="IPR006195">
    <property type="entry name" value="aa-tRNA-synth_II"/>
</dbReference>
<proteinExistence type="inferred from homology"/>
<dbReference type="GeneID" id="9234766"/>
<dbReference type="Gene3D" id="3.30.930.10">
    <property type="entry name" value="Bira Bifunctional Protein, Domain 2"/>
    <property type="match status" value="1"/>
</dbReference>
<feature type="binding site" evidence="5">
    <location>
        <position position="269"/>
    </location>
    <ligand>
        <name>L-histidine</name>
        <dbReference type="ChEBI" id="CHEBI:57595"/>
    </ligand>
</feature>
<dbReference type="HOGENOM" id="CLU_025113_3_1_2"/>